<reference evidence="3" key="2">
    <citation type="submission" date="2025-08" db="UniProtKB">
        <authorList>
            <consortium name="RefSeq"/>
        </authorList>
    </citation>
    <scope>IDENTIFICATION</scope>
    <source>
        <tissue evidence="3">Whole plant</tissue>
    </source>
</reference>
<proteinExistence type="predicted"/>
<evidence type="ECO:0000313" key="3">
    <source>
        <dbReference type="RefSeq" id="XP_052114173.1"/>
    </source>
</evidence>
<organism evidence="2 3">
    <name type="scientific">Arachis duranensis</name>
    <name type="common">Wild peanut</name>
    <dbReference type="NCBI Taxonomy" id="130453"/>
    <lineage>
        <taxon>Eukaryota</taxon>
        <taxon>Viridiplantae</taxon>
        <taxon>Streptophyta</taxon>
        <taxon>Embryophyta</taxon>
        <taxon>Tracheophyta</taxon>
        <taxon>Spermatophyta</taxon>
        <taxon>Magnoliopsida</taxon>
        <taxon>eudicotyledons</taxon>
        <taxon>Gunneridae</taxon>
        <taxon>Pentapetalae</taxon>
        <taxon>rosids</taxon>
        <taxon>fabids</taxon>
        <taxon>Fabales</taxon>
        <taxon>Fabaceae</taxon>
        <taxon>Papilionoideae</taxon>
        <taxon>50 kb inversion clade</taxon>
        <taxon>dalbergioids sensu lato</taxon>
        <taxon>Dalbergieae</taxon>
        <taxon>Pterocarpus clade</taxon>
        <taxon>Arachis</taxon>
    </lineage>
</organism>
<protein>
    <submittedName>
        <fullName evidence="3">Uncharacterized protein LOC107478348</fullName>
    </submittedName>
</protein>
<keyword evidence="2" id="KW-1185">Reference proteome</keyword>
<name>A0A9C6TRZ2_ARADU</name>
<reference evidence="2" key="1">
    <citation type="journal article" date="2016" name="Nat. Genet.">
        <title>The genome sequences of Arachis duranensis and Arachis ipaensis, the diploid ancestors of cultivated peanut.</title>
        <authorList>
            <person name="Bertioli D.J."/>
            <person name="Cannon S.B."/>
            <person name="Froenicke L."/>
            <person name="Huang G."/>
            <person name="Farmer A.D."/>
            <person name="Cannon E.K."/>
            <person name="Liu X."/>
            <person name="Gao D."/>
            <person name="Clevenger J."/>
            <person name="Dash S."/>
            <person name="Ren L."/>
            <person name="Moretzsohn M.C."/>
            <person name="Shirasawa K."/>
            <person name="Huang W."/>
            <person name="Vidigal B."/>
            <person name="Abernathy B."/>
            <person name="Chu Y."/>
            <person name="Niederhuth C.E."/>
            <person name="Umale P."/>
            <person name="Araujo A.C."/>
            <person name="Kozik A."/>
            <person name="Kim K.D."/>
            <person name="Burow M.D."/>
            <person name="Varshney R.K."/>
            <person name="Wang X."/>
            <person name="Zhang X."/>
            <person name="Barkley N."/>
            <person name="Guimaraes P.M."/>
            <person name="Isobe S."/>
            <person name="Guo B."/>
            <person name="Liao B."/>
            <person name="Stalker H.T."/>
            <person name="Schmitz R.J."/>
            <person name="Scheffler B.E."/>
            <person name="Leal-Bertioli S.C."/>
            <person name="Xun X."/>
            <person name="Jackson S.A."/>
            <person name="Michelmore R."/>
            <person name="Ozias-Akins P."/>
        </authorList>
    </citation>
    <scope>NUCLEOTIDE SEQUENCE [LARGE SCALE GENOMIC DNA]</scope>
    <source>
        <strain evidence="2">cv. V14167</strain>
    </source>
</reference>
<gene>
    <name evidence="3" type="primary">LOC107478348</name>
</gene>
<feature type="domain" description="Reverse transcriptase" evidence="1">
    <location>
        <begin position="106"/>
        <end position="353"/>
    </location>
</feature>
<dbReference type="PROSITE" id="PS50878">
    <property type="entry name" value="RT_POL"/>
    <property type="match status" value="1"/>
</dbReference>
<dbReference type="KEGG" id="adu:107478348"/>
<dbReference type="AlphaFoldDB" id="A0A9C6TRZ2"/>
<evidence type="ECO:0000259" key="1">
    <source>
        <dbReference type="PROSITE" id="PS50878"/>
    </source>
</evidence>
<dbReference type="SUPFAM" id="SSF56672">
    <property type="entry name" value="DNA/RNA polymerases"/>
    <property type="match status" value="1"/>
</dbReference>
<dbReference type="PANTHER" id="PTHR46890">
    <property type="entry name" value="NON-LTR RETROLELEMENT REVERSE TRANSCRIPTASE-LIKE PROTEIN-RELATED"/>
    <property type="match status" value="1"/>
</dbReference>
<dbReference type="InterPro" id="IPR043502">
    <property type="entry name" value="DNA/RNA_pol_sf"/>
</dbReference>
<dbReference type="PANTHER" id="PTHR46890:SF50">
    <property type="entry name" value="RNA-DIRECTED DNA POLYMERASE, EUKARYOTA, REVERSE TRANSCRIPTASE ZINC-BINDING DOMAIN PROTEIN-RELATED"/>
    <property type="match status" value="1"/>
</dbReference>
<dbReference type="InterPro" id="IPR052343">
    <property type="entry name" value="Retrotransposon-Effector_Assoc"/>
</dbReference>
<dbReference type="RefSeq" id="XP_052114173.1">
    <property type="nucleotide sequence ID" value="XM_052258213.1"/>
</dbReference>
<dbReference type="Pfam" id="PF00078">
    <property type="entry name" value="RVT_1"/>
    <property type="match status" value="1"/>
</dbReference>
<dbReference type="GeneID" id="107478348"/>
<dbReference type="InterPro" id="IPR000477">
    <property type="entry name" value="RT_dom"/>
</dbReference>
<evidence type="ECO:0000313" key="2">
    <source>
        <dbReference type="Proteomes" id="UP000515211"/>
    </source>
</evidence>
<dbReference type="Proteomes" id="UP000515211">
    <property type="component" value="Chromosome 3"/>
</dbReference>
<dbReference type="CDD" id="cd01650">
    <property type="entry name" value="RT_nLTR_like"/>
    <property type="match status" value="1"/>
</dbReference>
<sequence length="674" mass="78809">MSRARNAKEMDRNTKYFHNIASARRRNNRFESLEASSTVSFRDGLVNRLQREEAEALEVIPSAEEVKEAVWDCESSKAPGNDGYNMNFIKKCWGEIGSEFTTAVLSFFEHARLPADSNVTWVALAPKFVGAKEIKDLRLISMVGCVYKAISKLLKRRMRSVMPGLVGESQSAFVKGRKIHDGALIACKTVHWLKRQRKAAAIIKLDFHKAYDRVKWCFFYTVLEKMGFERGLRQGDPLSRFLFVLVVDVLNRMIGEAMRNGRISTLLVGRDDIELSHLQFVDDTILFCPPEEGIVRSYKRLLRCFEVMSGLSINFEKSSLIPVNYSQEWTSRMCQMLGFQEATLPVRYLGISLGANPRLPVYYLSLYKMPNAVARRIISLQRRFFWEKDDGRPGMALVKWEWHFSKEDCPLWKKIVCSCNRLNPNQLLSTQILPVREGPWRDICHLQIKEQEVRQKMIDGLAIEVGDGRTTKFWEDTWLQIEKLKDCYPRLFFISNQKGSPIGDCGFWDRIEWIWHFQWRRELHQWESETLDQLLYALQSVGLIAEVQDRVEATMDEEILRYRFIKEIWRGLVPPRVELFSWFALIGRINTKDRLSRLEFGQKWTAPGTLKDHFESWRYMSMRQEVRKFWLVGFFSVIWNIWLRRNDVIFQNKTVGVVECVAQSFLSAAEWCGN</sequence>
<accession>A0A9C6TRZ2</accession>